<dbReference type="HAMAP" id="MF_00651">
    <property type="entry name" value="Nuclease_YqgF"/>
    <property type="match status" value="1"/>
</dbReference>
<evidence type="ECO:0000313" key="9">
    <source>
        <dbReference type="Proteomes" id="UP001499841"/>
    </source>
</evidence>
<comment type="similarity">
    <text evidence="5">Belongs to the YqgF HJR family.</text>
</comment>
<feature type="region of interest" description="Disordered" evidence="6">
    <location>
        <begin position="1"/>
        <end position="37"/>
    </location>
</feature>
<proteinExistence type="inferred from homology"/>
<evidence type="ECO:0000256" key="4">
    <source>
        <dbReference type="ARBA" id="ARBA00022801"/>
    </source>
</evidence>
<comment type="subcellular location">
    <subcellularLocation>
        <location evidence="5">Cytoplasm</location>
    </subcellularLocation>
</comment>
<accession>A0ABP8EPT4</accession>
<evidence type="ECO:0000256" key="3">
    <source>
        <dbReference type="ARBA" id="ARBA00022722"/>
    </source>
</evidence>
<dbReference type="Pfam" id="PF03652">
    <property type="entry name" value="RuvX"/>
    <property type="match status" value="1"/>
</dbReference>
<dbReference type="PANTHER" id="PTHR33317">
    <property type="entry name" value="POLYNUCLEOTIDYL TRANSFERASE, RIBONUCLEASE H-LIKE SUPERFAMILY PROTEIN"/>
    <property type="match status" value="1"/>
</dbReference>
<keyword evidence="2 5" id="KW-0690">Ribosome biogenesis</keyword>
<dbReference type="Gene3D" id="3.30.420.140">
    <property type="entry name" value="YqgF/RNase H-like domain"/>
    <property type="match status" value="1"/>
</dbReference>
<dbReference type="Proteomes" id="UP001499841">
    <property type="component" value="Unassembled WGS sequence"/>
</dbReference>
<dbReference type="RefSeq" id="WP_345037021.1">
    <property type="nucleotide sequence ID" value="NZ_BAABBA010000002.1"/>
</dbReference>
<sequence length="202" mass="20779">MTDAPTTGGTPAPDGFDPARAVPPGAETAGAQPAGDVTPALRRGVRLGIDVGTVRVGVARCDAAGILALPVRTVARRKDGGDVGEIADLVREHEAMEVLVGLPRSLSGAEGKSAQAARGYAVRVAAAVDPVPVRLVDERLTTVSAHQALHASGRPGRRHREVVDQVAAVMIVEQALEIERRSGTPAGEVVRPQAPAKDGEHG</sequence>
<evidence type="ECO:0000259" key="7">
    <source>
        <dbReference type="SMART" id="SM00732"/>
    </source>
</evidence>
<feature type="domain" description="YqgF/RNase H-like" evidence="7">
    <location>
        <begin position="44"/>
        <end position="145"/>
    </location>
</feature>
<dbReference type="SMART" id="SM00732">
    <property type="entry name" value="YqgFc"/>
    <property type="match status" value="1"/>
</dbReference>
<keyword evidence="1 5" id="KW-0963">Cytoplasm</keyword>
<dbReference type="PANTHER" id="PTHR33317:SF4">
    <property type="entry name" value="POLYNUCLEOTIDYL TRANSFERASE, RIBONUCLEASE H-LIKE SUPERFAMILY PROTEIN"/>
    <property type="match status" value="1"/>
</dbReference>
<protein>
    <recommendedName>
        <fullName evidence="5">Putative pre-16S rRNA nuclease</fullName>
        <ecNumber evidence="5">3.1.-.-</ecNumber>
    </recommendedName>
</protein>
<dbReference type="NCBIfam" id="TIGR00250">
    <property type="entry name" value="RNAse_H_YqgF"/>
    <property type="match status" value="1"/>
</dbReference>
<evidence type="ECO:0000256" key="2">
    <source>
        <dbReference type="ARBA" id="ARBA00022517"/>
    </source>
</evidence>
<dbReference type="EMBL" id="BAABBA010000002">
    <property type="protein sequence ID" value="GAA4286014.1"/>
    <property type="molecule type" value="Genomic_DNA"/>
</dbReference>
<feature type="region of interest" description="Disordered" evidence="6">
    <location>
        <begin position="183"/>
        <end position="202"/>
    </location>
</feature>
<comment type="caution">
    <text evidence="8">The sequence shown here is derived from an EMBL/GenBank/DDBJ whole genome shotgun (WGS) entry which is preliminary data.</text>
</comment>
<evidence type="ECO:0000256" key="6">
    <source>
        <dbReference type="SAM" id="MobiDB-lite"/>
    </source>
</evidence>
<evidence type="ECO:0000256" key="5">
    <source>
        <dbReference type="HAMAP-Rule" id="MF_00651"/>
    </source>
</evidence>
<keyword evidence="4 5" id="KW-0378">Hydrolase</keyword>
<evidence type="ECO:0000256" key="1">
    <source>
        <dbReference type="ARBA" id="ARBA00022490"/>
    </source>
</evidence>
<dbReference type="InterPro" id="IPR005227">
    <property type="entry name" value="YqgF"/>
</dbReference>
<comment type="function">
    <text evidence="5">Could be a nuclease involved in processing of the 5'-end of pre-16S rRNA.</text>
</comment>
<reference evidence="9" key="1">
    <citation type="journal article" date="2019" name="Int. J. Syst. Evol. Microbiol.">
        <title>The Global Catalogue of Microorganisms (GCM) 10K type strain sequencing project: providing services to taxonomists for standard genome sequencing and annotation.</title>
        <authorList>
            <consortium name="The Broad Institute Genomics Platform"/>
            <consortium name="The Broad Institute Genome Sequencing Center for Infectious Disease"/>
            <person name="Wu L."/>
            <person name="Ma J."/>
        </authorList>
    </citation>
    <scope>NUCLEOTIDE SEQUENCE [LARGE SCALE GENOMIC DNA]</scope>
    <source>
        <strain evidence="9">JCM 17459</strain>
    </source>
</reference>
<organism evidence="8 9">
    <name type="scientific">Georgenia daeguensis</name>
    <dbReference type="NCBI Taxonomy" id="908355"/>
    <lineage>
        <taxon>Bacteria</taxon>
        <taxon>Bacillati</taxon>
        <taxon>Actinomycetota</taxon>
        <taxon>Actinomycetes</taxon>
        <taxon>Micrococcales</taxon>
        <taxon>Bogoriellaceae</taxon>
        <taxon>Georgenia</taxon>
    </lineage>
</organism>
<dbReference type="SUPFAM" id="SSF53098">
    <property type="entry name" value="Ribonuclease H-like"/>
    <property type="match status" value="1"/>
</dbReference>
<keyword evidence="3 5" id="KW-0540">Nuclease</keyword>
<evidence type="ECO:0000313" key="8">
    <source>
        <dbReference type="EMBL" id="GAA4286014.1"/>
    </source>
</evidence>
<dbReference type="InterPro" id="IPR012337">
    <property type="entry name" value="RNaseH-like_sf"/>
</dbReference>
<keyword evidence="9" id="KW-1185">Reference proteome</keyword>
<gene>
    <name evidence="8" type="primary">ruvX</name>
    <name evidence="8" type="ORF">GCM10022262_03730</name>
</gene>
<dbReference type="CDD" id="cd16964">
    <property type="entry name" value="YqgF"/>
    <property type="match status" value="1"/>
</dbReference>
<name>A0ABP8EPT4_9MICO</name>
<dbReference type="InterPro" id="IPR006641">
    <property type="entry name" value="YqgF/RNaseH-like_dom"/>
</dbReference>
<feature type="compositionally biased region" description="Low complexity" evidence="6">
    <location>
        <begin position="1"/>
        <end position="19"/>
    </location>
</feature>
<dbReference type="InterPro" id="IPR037027">
    <property type="entry name" value="YqgF/RNaseH-like_dom_sf"/>
</dbReference>
<dbReference type="EC" id="3.1.-.-" evidence="5"/>